<dbReference type="GO" id="GO:0003735">
    <property type="term" value="F:structural constituent of ribosome"/>
    <property type="evidence" value="ECO:0007669"/>
    <property type="project" value="InterPro"/>
</dbReference>
<evidence type="ECO:0000256" key="2">
    <source>
        <dbReference type="ARBA" id="ARBA00022679"/>
    </source>
</evidence>
<dbReference type="NCBIfam" id="TIGR01392">
    <property type="entry name" value="homoserO_Ac_trn"/>
    <property type="match status" value="1"/>
</dbReference>
<dbReference type="Gene3D" id="3.40.50.1820">
    <property type="entry name" value="alpha/beta hydrolase"/>
    <property type="match status" value="1"/>
</dbReference>
<dbReference type="Pfam" id="PF09809">
    <property type="entry name" value="MRP-L27"/>
    <property type="match status" value="1"/>
</dbReference>
<comment type="caution">
    <text evidence="5">The sequence shown here is derived from an EMBL/GenBank/DDBJ whole genome shotgun (WGS) entry which is preliminary data.</text>
</comment>
<dbReference type="InterPro" id="IPR029058">
    <property type="entry name" value="AB_hydrolase_fold"/>
</dbReference>
<evidence type="ECO:0000313" key="5">
    <source>
        <dbReference type="EMBL" id="TPX48399.1"/>
    </source>
</evidence>
<dbReference type="InterPro" id="IPR008220">
    <property type="entry name" value="HAT_MetX-like"/>
</dbReference>
<feature type="region of interest" description="Disordered" evidence="3">
    <location>
        <begin position="630"/>
        <end position="653"/>
    </location>
</feature>
<dbReference type="OrthoDB" id="191364at2759"/>
<evidence type="ECO:0000256" key="3">
    <source>
        <dbReference type="SAM" id="MobiDB-lite"/>
    </source>
</evidence>
<dbReference type="EMBL" id="QEAM01000053">
    <property type="protein sequence ID" value="TPX48399.1"/>
    <property type="molecule type" value="Genomic_DNA"/>
</dbReference>
<feature type="region of interest" description="Disordered" evidence="3">
    <location>
        <begin position="285"/>
        <end position="311"/>
    </location>
</feature>
<evidence type="ECO:0000256" key="1">
    <source>
        <dbReference type="ARBA" id="ARBA00006886"/>
    </source>
</evidence>
<dbReference type="PANTHER" id="PTHR32268">
    <property type="entry name" value="HOMOSERINE O-ACETYLTRANSFERASE"/>
    <property type="match status" value="1"/>
</dbReference>
<feature type="domain" description="AB hydrolase-1" evidence="4">
    <location>
        <begin position="64"/>
        <end position="426"/>
    </location>
</feature>
<dbReference type="InterPro" id="IPR019189">
    <property type="entry name" value="Ribosomal_mL41"/>
</dbReference>
<evidence type="ECO:0000259" key="4">
    <source>
        <dbReference type="Pfam" id="PF00561"/>
    </source>
</evidence>
<dbReference type="Pfam" id="PF00561">
    <property type="entry name" value="Abhydrolase_1"/>
    <property type="match status" value="1"/>
</dbReference>
<dbReference type="AlphaFoldDB" id="A0A507D9R0"/>
<dbReference type="Proteomes" id="UP000320475">
    <property type="component" value="Unassembled WGS sequence"/>
</dbReference>
<sequence length="653" mass="72995">MPSTPDPKGIIHVETQPENPFISLVNNQNIAILPDLTLENGTELHQVPIAYKTWGKLNASADNAMVICHALSGSADVEDWWGPLIGPGRAFDPDIFFIFCGNMLGSPYGSASPVTNNPNTGKHYGPSFPPTSIRDDVRAHKVILDYLGVKSIQFAVGGSMGGMAVLEWGLLGSDYVKNICPIATCGRHSAWGISWGEAQRQAIYSDPKYCEGWYSSDKPPNNGLAAARMSALLTYRSRHSFESRFGRKVMLPKPLSEELGQRAESLSQYEAAAVYHNEGNKIRLHYPNGKSRSSDASPPTNGKSLGGMDTAQTIKGEPVSTKISDNKSPAVYSAQSYLRYQGDKFVKRFDANCYIAITRKMDTHDVAREKDLCYEDVLGSITQPALIIGVETDGLFTTSEQYELAEYMPNSKIVIIDSFEGHDGFLLEFDQMNRHVGSFFRARVPNLYVERHEIVLTADEMKKPRNKKQQGQMRATLVVQGASKRVLTSKDGNKNFYKGTGSGAMGHFVQGGRYVIDEWKRRQFVVPEGLSLFKLTPYVSPEAKTAAATETWTDTHSVMAYLTHTAIPPSVLERVPDGRRDLFVQRCRELATTELQYMRRPVWNADKMVKKWYYGPKGKRLPQWWHEWNPDKNEGTNSTDAMLDDEPHESRVE</sequence>
<dbReference type="SUPFAM" id="SSF53474">
    <property type="entry name" value="alpha/beta-Hydrolases"/>
    <property type="match status" value="1"/>
</dbReference>
<dbReference type="PANTHER" id="PTHR32268:SF11">
    <property type="entry name" value="HOMOSERINE O-ACETYLTRANSFERASE"/>
    <property type="match status" value="1"/>
</dbReference>
<keyword evidence="2 5" id="KW-0808">Transferase</keyword>
<reference evidence="5 6" key="1">
    <citation type="journal article" date="2019" name="Sci. Rep.">
        <title>Comparative genomics of chytrid fungi reveal insights into the obligate biotrophic and pathogenic lifestyle of Synchytrium endobioticum.</title>
        <authorList>
            <person name="van de Vossenberg B.T.L.H."/>
            <person name="Warris S."/>
            <person name="Nguyen H.D.T."/>
            <person name="van Gent-Pelzer M.P.E."/>
            <person name="Joly D.L."/>
            <person name="van de Geest H.C."/>
            <person name="Bonants P.J.M."/>
            <person name="Smith D.S."/>
            <person name="Levesque C.A."/>
            <person name="van der Lee T.A.J."/>
        </authorList>
    </citation>
    <scope>NUCLEOTIDE SEQUENCE [LARGE SCALE GENOMIC DNA]</scope>
    <source>
        <strain evidence="5 6">LEV6574</strain>
    </source>
</reference>
<dbReference type="VEuPathDB" id="FungiDB:SeMB42_g00026"/>
<dbReference type="HAMAP" id="MF_00296">
    <property type="entry name" value="MetX_acyltransf"/>
    <property type="match status" value="1"/>
</dbReference>
<feature type="compositionally biased region" description="Polar residues" evidence="3">
    <location>
        <begin position="290"/>
        <end position="303"/>
    </location>
</feature>
<dbReference type="GO" id="GO:0004414">
    <property type="term" value="F:homoserine O-acetyltransferase activity"/>
    <property type="evidence" value="ECO:0007669"/>
    <property type="project" value="TreeGrafter"/>
</dbReference>
<accession>A0A507D9R0</accession>
<name>A0A507D9R0_9FUNG</name>
<comment type="similarity">
    <text evidence="1">Belongs to the AB hydrolase superfamily. MetX family.</text>
</comment>
<protein>
    <submittedName>
        <fullName evidence="5">Homoserine O-acetyltransferase</fullName>
    </submittedName>
</protein>
<evidence type="ECO:0000313" key="6">
    <source>
        <dbReference type="Proteomes" id="UP000320475"/>
    </source>
</evidence>
<dbReference type="GO" id="GO:0009092">
    <property type="term" value="P:homoserine metabolic process"/>
    <property type="evidence" value="ECO:0007669"/>
    <property type="project" value="TreeGrafter"/>
</dbReference>
<dbReference type="GO" id="GO:0009086">
    <property type="term" value="P:methionine biosynthetic process"/>
    <property type="evidence" value="ECO:0007669"/>
    <property type="project" value="TreeGrafter"/>
</dbReference>
<dbReference type="GO" id="GO:0005762">
    <property type="term" value="C:mitochondrial large ribosomal subunit"/>
    <property type="evidence" value="ECO:0007669"/>
    <property type="project" value="InterPro"/>
</dbReference>
<organism evidence="5 6">
    <name type="scientific">Synchytrium endobioticum</name>
    <dbReference type="NCBI Taxonomy" id="286115"/>
    <lineage>
        <taxon>Eukaryota</taxon>
        <taxon>Fungi</taxon>
        <taxon>Fungi incertae sedis</taxon>
        <taxon>Chytridiomycota</taxon>
        <taxon>Chytridiomycota incertae sedis</taxon>
        <taxon>Chytridiomycetes</taxon>
        <taxon>Synchytriales</taxon>
        <taxon>Synchytriaceae</taxon>
        <taxon>Synchytrium</taxon>
    </lineage>
</organism>
<dbReference type="InterPro" id="IPR000073">
    <property type="entry name" value="AB_hydrolase_1"/>
</dbReference>
<proteinExistence type="inferred from homology"/>
<gene>
    <name evidence="5" type="primary">MET2</name>
    <name evidence="5" type="ORF">SeLEV6574_g02050</name>
</gene>